<dbReference type="AlphaFoldDB" id="A0A2P2NUF1"/>
<dbReference type="EMBL" id="GGEC01065673">
    <property type="protein sequence ID" value="MBX46157.1"/>
    <property type="molecule type" value="Transcribed_RNA"/>
</dbReference>
<organism evidence="1">
    <name type="scientific">Rhizophora mucronata</name>
    <name type="common">Asiatic mangrove</name>
    <dbReference type="NCBI Taxonomy" id="61149"/>
    <lineage>
        <taxon>Eukaryota</taxon>
        <taxon>Viridiplantae</taxon>
        <taxon>Streptophyta</taxon>
        <taxon>Embryophyta</taxon>
        <taxon>Tracheophyta</taxon>
        <taxon>Spermatophyta</taxon>
        <taxon>Magnoliopsida</taxon>
        <taxon>eudicotyledons</taxon>
        <taxon>Gunneridae</taxon>
        <taxon>Pentapetalae</taxon>
        <taxon>rosids</taxon>
        <taxon>fabids</taxon>
        <taxon>Malpighiales</taxon>
        <taxon>Rhizophoraceae</taxon>
        <taxon>Rhizophora</taxon>
    </lineage>
</organism>
<evidence type="ECO:0000313" key="1">
    <source>
        <dbReference type="EMBL" id="MBX46157.1"/>
    </source>
</evidence>
<proteinExistence type="predicted"/>
<sequence length="26" mass="2872">MITGQNNPFLILPGVLFAVLIPEDLF</sequence>
<reference evidence="1" key="1">
    <citation type="submission" date="2018-02" db="EMBL/GenBank/DDBJ databases">
        <title>Rhizophora mucronata_Transcriptome.</title>
        <authorList>
            <person name="Meera S.P."/>
            <person name="Sreeshan A."/>
            <person name="Augustine A."/>
        </authorList>
    </citation>
    <scope>NUCLEOTIDE SEQUENCE</scope>
    <source>
        <tissue evidence="1">Leaf</tissue>
    </source>
</reference>
<accession>A0A2P2NUF1</accession>
<name>A0A2P2NUF1_RHIMU</name>
<protein>
    <submittedName>
        <fullName evidence="1">Uncharacterized protein</fullName>
    </submittedName>
</protein>